<accession>A0ABY0QH67</accession>
<dbReference type="Gene3D" id="3.40.30.10">
    <property type="entry name" value="Glutaredoxin"/>
    <property type="match status" value="1"/>
</dbReference>
<comment type="similarity">
    <text evidence="1 6">Belongs to the thioredoxin family.</text>
</comment>
<dbReference type="Pfam" id="PF00085">
    <property type="entry name" value="Thioredoxin"/>
    <property type="match status" value="1"/>
</dbReference>
<evidence type="ECO:0000313" key="8">
    <source>
        <dbReference type="EMBL" id="SDK41147.1"/>
    </source>
</evidence>
<feature type="domain" description="Thioredoxin" evidence="7">
    <location>
        <begin position="1"/>
        <end position="105"/>
    </location>
</feature>
<evidence type="ECO:0000259" key="7">
    <source>
        <dbReference type="PROSITE" id="PS51352"/>
    </source>
</evidence>
<dbReference type="InterPro" id="IPR005746">
    <property type="entry name" value="Thioredoxin"/>
</dbReference>
<proteinExistence type="inferred from homology"/>
<dbReference type="InterPro" id="IPR036249">
    <property type="entry name" value="Thioredoxin-like_sf"/>
</dbReference>
<dbReference type="SUPFAM" id="SSF52833">
    <property type="entry name" value="Thioredoxin-like"/>
    <property type="match status" value="1"/>
</dbReference>
<dbReference type="EMBL" id="LT629693">
    <property type="protein sequence ID" value="SDK41147.1"/>
    <property type="molecule type" value="Genomic_DNA"/>
</dbReference>
<dbReference type="PANTHER" id="PTHR45663:SF11">
    <property type="entry name" value="GEO12009P1"/>
    <property type="match status" value="1"/>
</dbReference>
<dbReference type="RefSeq" id="WP_091977150.1">
    <property type="nucleotide sequence ID" value="NZ_LT629693.1"/>
</dbReference>
<dbReference type="PIRSF" id="PIRSF000077">
    <property type="entry name" value="Thioredoxin"/>
    <property type="match status" value="1"/>
</dbReference>
<dbReference type="InterPro" id="IPR013766">
    <property type="entry name" value="Thioredoxin_domain"/>
</dbReference>
<evidence type="ECO:0000256" key="2">
    <source>
        <dbReference type="ARBA" id="ARBA00022448"/>
    </source>
</evidence>
<keyword evidence="4" id="KW-1015">Disulfide bond</keyword>
<evidence type="ECO:0000256" key="4">
    <source>
        <dbReference type="ARBA" id="ARBA00023157"/>
    </source>
</evidence>
<sequence length="111" mass="12547">MKAITDTSLVSELESAKLPIVMKFEAKWCQPCKAMTPILLDIEKEYGNRVQFFTANVEHCNLIAQRYQVTQIPAIIAIDKGIMIAKRHGSASKAEIVQWMVQSVPSLRNDR</sequence>
<evidence type="ECO:0000256" key="3">
    <source>
        <dbReference type="ARBA" id="ARBA00022982"/>
    </source>
</evidence>
<reference evidence="8 9" key="1">
    <citation type="submission" date="2016-10" db="EMBL/GenBank/DDBJ databases">
        <authorList>
            <person name="Varghese N."/>
            <person name="Submissions S."/>
        </authorList>
    </citation>
    <scope>NUCLEOTIDE SEQUENCE [LARGE SCALE GENOMIC DNA]</scope>
    <source>
        <strain evidence="8 9">GAS524</strain>
    </source>
</reference>
<name>A0ABY0QH67_9BRAD</name>
<evidence type="ECO:0000313" key="9">
    <source>
        <dbReference type="Proteomes" id="UP000198803"/>
    </source>
</evidence>
<evidence type="ECO:0000256" key="6">
    <source>
        <dbReference type="PIRNR" id="PIRNR000077"/>
    </source>
</evidence>
<organism evidence="8 9">
    <name type="scientific">Bradyrhizobium ottawaense</name>
    <dbReference type="NCBI Taxonomy" id="931866"/>
    <lineage>
        <taxon>Bacteria</taxon>
        <taxon>Pseudomonadati</taxon>
        <taxon>Pseudomonadota</taxon>
        <taxon>Alphaproteobacteria</taxon>
        <taxon>Hyphomicrobiales</taxon>
        <taxon>Nitrobacteraceae</taxon>
        <taxon>Bradyrhizobium</taxon>
    </lineage>
</organism>
<dbReference type="Proteomes" id="UP000198803">
    <property type="component" value="Chromosome I"/>
</dbReference>
<keyword evidence="3" id="KW-0249">Electron transport</keyword>
<protein>
    <recommendedName>
        <fullName evidence="6">Thioredoxin</fullName>
    </recommendedName>
</protein>
<keyword evidence="5" id="KW-0676">Redox-active center</keyword>
<keyword evidence="9" id="KW-1185">Reference proteome</keyword>
<dbReference type="PANTHER" id="PTHR45663">
    <property type="entry name" value="GEO12009P1"/>
    <property type="match status" value="1"/>
</dbReference>
<evidence type="ECO:0000256" key="1">
    <source>
        <dbReference type="ARBA" id="ARBA00008987"/>
    </source>
</evidence>
<keyword evidence="2" id="KW-0813">Transport</keyword>
<dbReference type="PROSITE" id="PS51352">
    <property type="entry name" value="THIOREDOXIN_2"/>
    <property type="match status" value="1"/>
</dbReference>
<dbReference type="CDD" id="cd02947">
    <property type="entry name" value="TRX_family"/>
    <property type="match status" value="1"/>
</dbReference>
<gene>
    <name evidence="8" type="ORF">SAMN05444163_8049</name>
</gene>
<evidence type="ECO:0000256" key="5">
    <source>
        <dbReference type="ARBA" id="ARBA00023284"/>
    </source>
</evidence>